<accession>A0ABP8IKY7</accession>
<protein>
    <submittedName>
        <fullName evidence="1">Uncharacterized protein</fullName>
    </submittedName>
</protein>
<evidence type="ECO:0000313" key="1">
    <source>
        <dbReference type="EMBL" id="GAA4361904.1"/>
    </source>
</evidence>
<gene>
    <name evidence="1" type="ORF">GCM10023185_29280</name>
</gene>
<comment type="caution">
    <text evidence="1">The sequence shown here is derived from an EMBL/GenBank/DDBJ whole genome shotgun (WGS) entry which is preliminary data.</text>
</comment>
<evidence type="ECO:0000313" key="2">
    <source>
        <dbReference type="Proteomes" id="UP001501153"/>
    </source>
</evidence>
<reference evidence="2" key="1">
    <citation type="journal article" date="2019" name="Int. J. Syst. Evol. Microbiol.">
        <title>The Global Catalogue of Microorganisms (GCM) 10K type strain sequencing project: providing services to taxonomists for standard genome sequencing and annotation.</title>
        <authorList>
            <consortium name="The Broad Institute Genomics Platform"/>
            <consortium name="The Broad Institute Genome Sequencing Center for Infectious Disease"/>
            <person name="Wu L."/>
            <person name="Ma J."/>
        </authorList>
    </citation>
    <scope>NUCLEOTIDE SEQUENCE [LARGE SCALE GENOMIC DNA]</scope>
    <source>
        <strain evidence="2">JCM 17923</strain>
    </source>
</reference>
<proteinExistence type="predicted"/>
<keyword evidence="2" id="KW-1185">Reference proteome</keyword>
<sequence>MSRLRSPVRVKVGFGVPRHGWLPVELIAADGLILELDVSDVPVNPLEELCSTLILALQGISARMGWHLEPAWCWLCFEWSGSTVTLIVLISDSFNSKAEERLRITGSVQELVLPWYRALKRFSSRSYGADWPAIDASKIKKLTQVVQAWKLR</sequence>
<organism evidence="1 2">
    <name type="scientific">Hymenobacter saemangeumensis</name>
    <dbReference type="NCBI Taxonomy" id="1084522"/>
    <lineage>
        <taxon>Bacteria</taxon>
        <taxon>Pseudomonadati</taxon>
        <taxon>Bacteroidota</taxon>
        <taxon>Cytophagia</taxon>
        <taxon>Cytophagales</taxon>
        <taxon>Hymenobacteraceae</taxon>
        <taxon>Hymenobacter</taxon>
    </lineage>
</organism>
<name>A0ABP8IKY7_9BACT</name>
<dbReference type="EMBL" id="BAABGZ010000062">
    <property type="protein sequence ID" value="GAA4361904.1"/>
    <property type="molecule type" value="Genomic_DNA"/>
</dbReference>
<dbReference type="Proteomes" id="UP001501153">
    <property type="component" value="Unassembled WGS sequence"/>
</dbReference>